<sequence length="383" mass="41535">MMKADDDEMAQEKRDFDTRSSTSSDERSDTINRRAAEAKLDQIDLDSGGEESEPDESKRQREQKAVAEHKELRIETKIHALSAADEDSEGNYQLVKKSIYKASKKGFLSRLTGAASPAQGKYLVSEITGITTEEATSDGLQLTKSKLSDSDIGNDTGNDNAETAFEEEEGIQVSIDRSGQYARTDFTNSDRRRLNAEDAALGGPSEVIIHSGDSESGFATLNPVIRGSLKLSSGANCTPSHGGLPSPAMTKSSGIPVVKASPVLLEIPAAEEKNHPKERLQLIINALGATGLPKAEKFGTQSCLLEMKLFDINGGNTNSFLMRTELHKKGGSEAQWNQQFSTTLWSKESQFLHAEVKTSSKALVGEADIRLDKDDSGLEKSHL</sequence>
<organism evidence="3 4">
    <name type="scientific">Phytophthora boehmeriae</name>
    <dbReference type="NCBI Taxonomy" id="109152"/>
    <lineage>
        <taxon>Eukaryota</taxon>
        <taxon>Sar</taxon>
        <taxon>Stramenopiles</taxon>
        <taxon>Oomycota</taxon>
        <taxon>Peronosporomycetes</taxon>
        <taxon>Peronosporales</taxon>
        <taxon>Peronosporaceae</taxon>
        <taxon>Phytophthora</taxon>
    </lineage>
</organism>
<feature type="region of interest" description="Disordered" evidence="1">
    <location>
        <begin position="1"/>
        <end position="71"/>
    </location>
</feature>
<keyword evidence="4" id="KW-1185">Reference proteome</keyword>
<gene>
    <name evidence="3" type="ORF">PHYBOEH_008498</name>
</gene>
<evidence type="ECO:0000259" key="2">
    <source>
        <dbReference type="Pfam" id="PF00168"/>
    </source>
</evidence>
<feature type="compositionally biased region" description="Acidic residues" evidence="1">
    <location>
        <begin position="43"/>
        <end position="54"/>
    </location>
</feature>
<protein>
    <recommendedName>
        <fullName evidence="2">C2 domain-containing protein</fullName>
    </recommendedName>
</protein>
<feature type="compositionally biased region" description="Basic and acidic residues" evidence="1">
    <location>
        <begin position="10"/>
        <end position="42"/>
    </location>
</feature>
<dbReference type="OrthoDB" id="1668162at2759"/>
<reference evidence="3" key="1">
    <citation type="submission" date="2021-02" db="EMBL/GenBank/DDBJ databases">
        <authorList>
            <person name="Palmer J.M."/>
        </authorList>
    </citation>
    <scope>NUCLEOTIDE SEQUENCE</scope>
    <source>
        <strain evidence="3">SCRP23</strain>
    </source>
</reference>
<evidence type="ECO:0000313" key="4">
    <source>
        <dbReference type="Proteomes" id="UP000693981"/>
    </source>
</evidence>
<evidence type="ECO:0000256" key="1">
    <source>
        <dbReference type="SAM" id="MobiDB-lite"/>
    </source>
</evidence>
<dbReference type="EMBL" id="JAGDFL010000005">
    <property type="protein sequence ID" value="KAG7401977.1"/>
    <property type="molecule type" value="Genomic_DNA"/>
</dbReference>
<accession>A0A8T1X754</accession>
<name>A0A8T1X754_9STRA</name>
<dbReference type="AlphaFoldDB" id="A0A8T1X754"/>
<feature type="region of interest" description="Disordered" evidence="1">
    <location>
        <begin position="146"/>
        <end position="189"/>
    </location>
</feature>
<dbReference type="Proteomes" id="UP000693981">
    <property type="component" value="Unassembled WGS sequence"/>
</dbReference>
<dbReference type="InterPro" id="IPR000008">
    <property type="entry name" value="C2_dom"/>
</dbReference>
<comment type="caution">
    <text evidence="3">The sequence shown here is derived from an EMBL/GenBank/DDBJ whole genome shotgun (WGS) entry which is preliminary data.</text>
</comment>
<dbReference type="Pfam" id="PF00168">
    <property type="entry name" value="C2"/>
    <property type="match status" value="1"/>
</dbReference>
<evidence type="ECO:0000313" key="3">
    <source>
        <dbReference type="EMBL" id="KAG7401977.1"/>
    </source>
</evidence>
<feature type="domain" description="C2" evidence="2">
    <location>
        <begin position="281"/>
        <end position="380"/>
    </location>
</feature>
<proteinExistence type="predicted"/>
<feature type="compositionally biased region" description="Polar residues" evidence="1">
    <location>
        <begin position="146"/>
        <end position="161"/>
    </location>
</feature>
<feature type="compositionally biased region" description="Basic and acidic residues" evidence="1">
    <location>
        <begin position="55"/>
        <end position="71"/>
    </location>
</feature>